<reference evidence="1 2" key="1">
    <citation type="submission" date="2021-03" db="EMBL/GenBank/DDBJ databases">
        <title>Sequencing the genomes of 1000 actinobacteria strains.</title>
        <authorList>
            <person name="Klenk H.-P."/>
        </authorList>
    </citation>
    <scope>NUCLEOTIDE SEQUENCE [LARGE SCALE GENOMIC DNA]</scope>
    <source>
        <strain evidence="1 2">DSM 44580</strain>
    </source>
</reference>
<dbReference type="Proteomes" id="UP001519363">
    <property type="component" value="Unassembled WGS sequence"/>
</dbReference>
<comment type="caution">
    <text evidence="1">The sequence shown here is derived from an EMBL/GenBank/DDBJ whole genome shotgun (WGS) entry which is preliminary data.</text>
</comment>
<protein>
    <submittedName>
        <fullName evidence="1">Uncharacterized protein</fullName>
    </submittedName>
</protein>
<accession>A0ABS5A569</accession>
<name>A0ABS5A569_9PSEU</name>
<keyword evidence="2" id="KW-1185">Reference proteome</keyword>
<gene>
    <name evidence="1" type="ORF">JOF53_000264</name>
</gene>
<organism evidence="1 2">
    <name type="scientific">Crossiella equi</name>
    <dbReference type="NCBI Taxonomy" id="130796"/>
    <lineage>
        <taxon>Bacteria</taxon>
        <taxon>Bacillati</taxon>
        <taxon>Actinomycetota</taxon>
        <taxon>Actinomycetes</taxon>
        <taxon>Pseudonocardiales</taxon>
        <taxon>Pseudonocardiaceae</taxon>
        <taxon>Crossiella</taxon>
    </lineage>
</organism>
<evidence type="ECO:0000313" key="2">
    <source>
        <dbReference type="Proteomes" id="UP001519363"/>
    </source>
</evidence>
<dbReference type="EMBL" id="JAGIOO010000001">
    <property type="protein sequence ID" value="MBP2471392.1"/>
    <property type="molecule type" value="Genomic_DNA"/>
</dbReference>
<sequence>MGWYERADYWPSHGALVLRELGLGEDREFALSEAEAPSPLGGSVAAAGYGWLHAPAWGDPQPVVLERCDGPPPVEDCAHAVETSYLSYSGRVGLNHVVGVHTIEGLDLGGPGDYRVRVQRLPGPRWRLRFWPAPAEAPRWLAREQATEERLAADVRSLAAWSEHTGQRWTLATLADRLLLAPDRVPALLAGVVVDGDPRGEFGLALPDPEQPDPEWLAPAPIPVLGPQTDAATGVRLTVAEPDVRLEYPDGTVRELWLPSNVRLAPGALGLYTTCAEPPSVTWYDLTEADPVGRVVRLPESAQVSDLAWTSSTTAVVPTADGPCQQDFSAR</sequence>
<evidence type="ECO:0000313" key="1">
    <source>
        <dbReference type="EMBL" id="MBP2471392.1"/>
    </source>
</evidence>
<proteinExistence type="predicted"/>
<dbReference type="RefSeq" id="WP_086781140.1">
    <property type="nucleotide sequence ID" value="NZ_JAGIOO010000001.1"/>
</dbReference>